<evidence type="ECO:0000313" key="2">
    <source>
        <dbReference type="EMBL" id="KAG5644725.1"/>
    </source>
</evidence>
<sequence>MSQPPPHYILFSHSSTNSGAPSSILGHPTIQYHYANDSPLAIWPQRPNEHVLVLDYDPNSTKPPTVQSMSKEMAVTSLKVEEAPGAAAAHDNDPKNDRMYIIETTASDGYVNFA</sequence>
<reference evidence="2" key="1">
    <citation type="submission" date="2020-07" db="EMBL/GenBank/DDBJ databases">
        <authorList>
            <person name="Nieuwenhuis M."/>
            <person name="Van De Peppel L.J.J."/>
        </authorList>
    </citation>
    <scope>NUCLEOTIDE SEQUENCE</scope>
    <source>
        <strain evidence="2">AP01</strain>
        <tissue evidence="2">Mycelium</tissue>
    </source>
</reference>
<keyword evidence="3" id="KW-1185">Reference proteome</keyword>
<name>A0A9P7GCE8_9AGAR</name>
<proteinExistence type="predicted"/>
<dbReference type="OrthoDB" id="3192267at2759"/>
<accession>A0A9P7GCE8</accession>
<evidence type="ECO:0000313" key="3">
    <source>
        <dbReference type="Proteomes" id="UP000775547"/>
    </source>
</evidence>
<evidence type="ECO:0000256" key="1">
    <source>
        <dbReference type="SAM" id="MobiDB-lite"/>
    </source>
</evidence>
<dbReference type="EMBL" id="JABCKV010000060">
    <property type="protein sequence ID" value="KAG5644725.1"/>
    <property type="molecule type" value="Genomic_DNA"/>
</dbReference>
<organism evidence="2 3">
    <name type="scientific">Asterophora parasitica</name>
    <dbReference type="NCBI Taxonomy" id="117018"/>
    <lineage>
        <taxon>Eukaryota</taxon>
        <taxon>Fungi</taxon>
        <taxon>Dikarya</taxon>
        <taxon>Basidiomycota</taxon>
        <taxon>Agaricomycotina</taxon>
        <taxon>Agaricomycetes</taxon>
        <taxon>Agaricomycetidae</taxon>
        <taxon>Agaricales</taxon>
        <taxon>Tricholomatineae</taxon>
        <taxon>Lyophyllaceae</taxon>
        <taxon>Asterophora</taxon>
    </lineage>
</organism>
<protein>
    <submittedName>
        <fullName evidence="2">Uncharacterized protein</fullName>
    </submittedName>
</protein>
<dbReference type="AlphaFoldDB" id="A0A9P7GCE8"/>
<gene>
    <name evidence="2" type="ORF">DXG03_007854</name>
</gene>
<reference evidence="2" key="2">
    <citation type="submission" date="2021-10" db="EMBL/GenBank/DDBJ databases">
        <title>Phylogenomics reveals ancestral predisposition of the termite-cultivated fungus Termitomyces towards a domesticated lifestyle.</title>
        <authorList>
            <person name="Auxier B."/>
            <person name="Grum-Grzhimaylo A."/>
            <person name="Cardenas M.E."/>
            <person name="Lodge J.D."/>
            <person name="Laessoe T."/>
            <person name="Pedersen O."/>
            <person name="Smith M.E."/>
            <person name="Kuyper T.W."/>
            <person name="Franco-Molano E.A."/>
            <person name="Baroni T.J."/>
            <person name="Aanen D.K."/>
        </authorList>
    </citation>
    <scope>NUCLEOTIDE SEQUENCE</scope>
    <source>
        <strain evidence="2">AP01</strain>
        <tissue evidence="2">Mycelium</tissue>
    </source>
</reference>
<dbReference type="Proteomes" id="UP000775547">
    <property type="component" value="Unassembled WGS sequence"/>
</dbReference>
<feature type="compositionally biased region" description="Polar residues" evidence="1">
    <location>
        <begin position="12"/>
        <end position="21"/>
    </location>
</feature>
<feature type="region of interest" description="Disordered" evidence="1">
    <location>
        <begin position="1"/>
        <end position="23"/>
    </location>
</feature>
<comment type="caution">
    <text evidence="2">The sequence shown here is derived from an EMBL/GenBank/DDBJ whole genome shotgun (WGS) entry which is preliminary data.</text>
</comment>